<gene>
    <name evidence="1" type="ORF">F7O97_23310</name>
</gene>
<comment type="caution">
    <text evidence="1">The sequence shown here is derived from an EMBL/GenBank/DDBJ whole genome shotgun (WGS) entry which is preliminary data.</text>
</comment>
<reference evidence="1" key="1">
    <citation type="submission" date="2019-09" db="EMBL/GenBank/DDBJ databases">
        <title>Whole genome sequence analysis of bacterial isolates in patients.</title>
        <authorList>
            <person name="Jeong K.C."/>
        </authorList>
    </citation>
    <scope>NUCLEOTIDE SEQUENCE</scope>
    <source>
        <strain evidence="1">KCJ3K105</strain>
    </source>
</reference>
<sequence length="72" mass="7858">MVSFLLILASTAPGESFNPQVGQIGFFRLGEVAGIHEAIDQHQGAVEGFARGLCRLQQIAFQEGQQRMDRIA</sequence>
<dbReference type="RefSeq" id="WP_151129927.1">
    <property type="nucleotide sequence ID" value="NZ_CP061850.1"/>
</dbReference>
<proteinExistence type="predicted"/>
<organism evidence="1">
    <name type="scientific">Pseudomonas aeruginosa</name>
    <dbReference type="NCBI Taxonomy" id="287"/>
    <lineage>
        <taxon>Bacteria</taxon>
        <taxon>Pseudomonadati</taxon>
        <taxon>Pseudomonadota</taxon>
        <taxon>Gammaproteobacteria</taxon>
        <taxon>Pseudomonadales</taxon>
        <taxon>Pseudomonadaceae</taxon>
        <taxon>Pseudomonas</taxon>
    </lineage>
</organism>
<accession>A0A643J0H3</accession>
<dbReference type="EMBL" id="VZIV01000057">
    <property type="protein sequence ID" value="KAB0761197.1"/>
    <property type="molecule type" value="Genomic_DNA"/>
</dbReference>
<name>A0A643J0H3_PSEAI</name>
<protein>
    <submittedName>
        <fullName evidence="1">Uncharacterized protein</fullName>
    </submittedName>
</protein>
<dbReference type="AlphaFoldDB" id="A0A643J0H3"/>
<evidence type="ECO:0000313" key="1">
    <source>
        <dbReference type="EMBL" id="KAB0761197.1"/>
    </source>
</evidence>